<proteinExistence type="predicted"/>
<keyword evidence="1" id="KW-1133">Transmembrane helix</keyword>
<feature type="transmembrane region" description="Helical" evidence="1">
    <location>
        <begin position="239"/>
        <end position="263"/>
    </location>
</feature>
<dbReference type="STRING" id="453304.ATC03_03060"/>
<organism evidence="2 3">
    <name type="scientific">Agromyces aureus</name>
    <dbReference type="NCBI Taxonomy" id="453304"/>
    <lineage>
        <taxon>Bacteria</taxon>
        <taxon>Bacillati</taxon>
        <taxon>Actinomycetota</taxon>
        <taxon>Actinomycetes</taxon>
        <taxon>Micrococcales</taxon>
        <taxon>Microbacteriaceae</taxon>
        <taxon>Agromyces</taxon>
    </lineage>
</organism>
<dbReference type="OrthoDB" id="637094at2"/>
<dbReference type="Proteomes" id="UP000078437">
    <property type="component" value="Chromosome"/>
</dbReference>
<evidence type="ECO:0000313" key="3">
    <source>
        <dbReference type="Proteomes" id="UP000078437"/>
    </source>
</evidence>
<feature type="transmembrane region" description="Helical" evidence="1">
    <location>
        <begin position="312"/>
        <end position="331"/>
    </location>
</feature>
<feature type="transmembrane region" description="Helical" evidence="1">
    <location>
        <begin position="134"/>
        <end position="153"/>
    </location>
</feature>
<dbReference type="NCBIfam" id="NF038403">
    <property type="entry name" value="perm_prefix_1"/>
    <property type="match status" value="1"/>
</dbReference>
<dbReference type="InterPro" id="IPR047928">
    <property type="entry name" value="Perm_prefix_1"/>
</dbReference>
<dbReference type="KEGG" id="agy:ATC03_03060"/>
<accession>A0A191WKG3</accession>
<feature type="transmembrane region" description="Helical" evidence="1">
    <location>
        <begin position="337"/>
        <end position="357"/>
    </location>
</feature>
<name>A0A191WKG3_9MICO</name>
<reference evidence="2 3" key="1">
    <citation type="journal article" date="2016" name="Int. J. Syst. Evol. Microbiol.">
        <title>Agromyces aureus sp. nov., isolated from the rhizosphere of Salix caprea L. grown in a heavy-metal-contaminated soil.</title>
        <authorList>
            <person name="Corretto E."/>
            <person name="Antonielli L."/>
            <person name="Sessitsch A."/>
            <person name="Compant S."/>
            <person name="Gorfer M."/>
            <person name="Kuffner M."/>
            <person name="Brader G."/>
        </authorList>
    </citation>
    <scope>NUCLEOTIDE SEQUENCE [LARGE SCALE GENOMIC DNA]</scope>
    <source>
        <strain evidence="2 3">AR33</strain>
    </source>
</reference>
<feature type="transmembrane region" description="Helical" evidence="1">
    <location>
        <begin position="269"/>
        <end position="291"/>
    </location>
</feature>
<dbReference type="AlphaFoldDB" id="A0A191WKG3"/>
<feature type="transmembrane region" description="Helical" evidence="1">
    <location>
        <begin position="108"/>
        <end position="128"/>
    </location>
</feature>
<feature type="transmembrane region" description="Helical" evidence="1">
    <location>
        <begin position="444"/>
        <end position="463"/>
    </location>
</feature>
<feature type="transmembrane region" description="Helical" evidence="1">
    <location>
        <begin position="199"/>
        <end position="219"/>
    </location>
</feature>
<keyword evidence="3" id="KW-1185">Reference proteome</keyword>
<keyword evidence="1" id="KW-0812">Transmembrane</keyword>
<feature type="transmembrane region" description="Helical" evidence="1">
    <location>
        <begin position="160"/>
        <end position="179"/>
    </location>
</feature>
<evidence type="ECO:0008006" key="4">
    <source>
        <dbReference type="Google" id="ProtNLM"/>
    </source>
</evidence>
<reference evidence="3" key="2">
    <citation type="submission" date="2016-01" db="EMBL/GenBank/DDBJ databases">
        <title>Complete genome sequence of Agromyces aureus AR33T and comparison with related organisms.</title>
        <authorList>
            <person name="Corretto E."/>
            <person name="Antonielli L."/>
            <person name="Sessitsch A."/>
            <person name="Brader G."/>
        </authorList>
    </citation>
    <scope>NUCLEOTIDE SEQUENCE [LARGE SCALE GENOMIC DNA]</scope>
    <source>
        <strain evidence="3">AR33</strain>
    </source>
</reference>
<gene>
    <name evidence="2" type="ORF">ATC03_03060</name>
</gene>
<feature type="transmembrane region" description="Helical" evidence="1">
    <location>
        <begin position="373"/>
        <end position="392"/>
    </location>
</feature>
<protein>
    <recommendedName>
        <fullName evidence="4">DUF4153 domain-containing protein</fullName>
    </recommendedName>
</protein>
<sequence>MQRHDAVTDADLDELESHLLDRVDGLREVGLHDDEAFLVAVKRLGAVDELSHEYARVHSERLWKQLVLDGHAEPGAADANTLAAASGTSDRADAAGTRAPFWKRANGLAVALALGVGAGAAVKAAALLGADPAFFLRNAALLVLPFLAAWFVWRHRPPVGAVLAVAGAFAVAAVALNVFPWASLSDAQAFGGPVTDTELLASLGAAAALWLMTGVAYAAGRWRSSADRMDFVRFSGEWLVYYVLIALVGAALSALTIGVFSTIDVDVAWFFGEWVLPCAIPGALLVAAWLVDAKQRVIENIAPVLTKVFTPLFAIMLIALVVAAVLQWNIVDADRELLIAFDLVLVVVLGLLVYSYSSRDPLQRPGWFDRIQFAMLVAALVVDVFVLVAMVGRTGEFGFSPNKTASLGLNLILLVNLAWAAWLQLGFLRGREPFDRLERWQTGYLPVYLAWAAILVVVFPPVFKFA</sequence>
<keyword evidence="1" id="KW-0472">Membrane</keyword>
<evidence type="ECO:0000256" key="1">
    <source>
        <dbReference type="SAM" id="Phobius"/>
    </source>
</evidence>
<dbReference type="EMBL" id="CP013979">
    <property type="protein sequence ID" value="ANJ28668.1"/>
    <property type="molecule type" value="Genomic_DNA"/>
</dbReference>
<feature type="transmembrane region" description="Helical" evidence="1">
    <location>
        <begin position="404"/>
        <end position="423"/>
    </location>
</feature>
<evidence type="ECO:0000313" key="2">
    <source>
        <dbReference type="EMBL" id="ANJ28668.1"/>
    </source>
</evidence>